<keyword evidence="5 8" id="KW-0067">ATP-binding</keyword>
<evidence type="ECO:0000256" key="4">
    <source>
        <dbReference type="ARBA" id="ARBA00022741"/>
    </source>
</evidence>
<dbReference type="InterPro" id="IPR017871">
    <property type="entry name" value="ABC_transporter-like_CS"/>
</dbReference>
<accession>A0A1Y3PKU3</accession>
<keyword evidence="7 8" id="KW-0472">Membrane</keyword>
<keyword evidence="3 8" id="KW-1003">Cell membrane</keyword>
<sequence>MDIIIQELTHIYKPGTAFERIALKDVSLKIASGSYVAIVGHTGSGKSTLIQHLNGLLRPTRGRVQIGQIVITSQKSNLQQLRRFVGMVFQYPEHQLFEETVEKDVAFGPKQLGWPEELVRQSVMQAIELVGLKREMLTRSPFALSGGERRRVALAGVLAMRPKILILDEPTAGLDPRGRQEILALIKRLHQEERLTVIMVTHSMEDAARYAEQIVVMKEGQLLIAGTPEEVFAREELLLAAGLALPEPARLVKELNERLATPLPLCMTVDELEKEILARLVKEGV</sequence>
<dbReference type="InterPro" id="IPR027417">
    <property type="entry name" value="P-loop_NTPase"/>
</dbReference>
<comment type="function">
    <text evidence="8">ATP-binding (A) component of a common energy-coupling factor (ECF) ABC-transporter complex.</text>
</comment>
<keyword evidence="4 8" id="KW-0547">Nucleotide-binding</keyword>
<protein>
    <recommendedName>
        <fullName evidence="8">Energy-coupling factor transporter ATP-binding protein EcfA2</fullName>
        <ecNumber evidence="8">7.-.-.-</ecNumber>
    </recommendedName>
</protein>
<evidence type="ECO:0000259" key="9">
    <source>
        <dbReference type="PROSITE" id="PS50893"/>
    </source>
</evidence>
<dbReference type="SUPFAM" id="SSF52540">
    <property type="entry name" value="P-loop containing nucleoside triphosphate hydrolases"/>
    <property type="match status" value="1"/>
</dbReference>
<comment type="similarity">
    <text evidence="8">Belongs to the ABC transporter superfamily. Energy-coupling factor EcfA family.</text>
</comment>
<keyword evidence="2 8" id="KW-0813">Transport</keyword>
<proteinExistence type="inferred from homology"/>
<dbReference type="PROSITE" id="PS00211">
    <property type="entry name" value="ABC_TRANSPORTER_1"/>
    <property type="match status" value="1"/>
</dbReference>
<comment type="caution">
    <text evidence="10">The sequence shown here is derived from an EMBL/GenBank/DDBJ whole genome shotgun (WGS) entry which is preliminary data.</text>
</comment>
<dbReference type="PANTHER" id="PTHR43553:SF27">
    <property type="entry name" value="ENERGY-COUPLING FACTOR TRANSPORTER ATP-BINDING PROTEIN ECFA2"/>
    <property type="match status" value="1"/>
</dbReference>
<dbReference type="GO" id="GO:0043190">
    <property type="term" value="C:ATP-binding cassette (ABC) transporter complex"/>
    <property type="evidence" value="ECO:0007669"/>
    <property type="project" value="TreeGrafter"/>
</dbReference>
<feature type="domain" description="ABC transporter" evidence="9">
    <location>
        <begin position="6"/>
        <end position="244"/>
    </location>
</feature>
<dbReference type="EC" id="7.-.-.-" evidence="8"/>
<dbReference type="PROSITE" id="PS50893">
    <property type="entry name" value="ABC_TRANSPORTER_2"/>
    <property type="match status" value="1"/>
</dbReference>
<comment type="subcellular location">
    <subcellularLocation>
        <location evidence="1 8">Cell membrane</location>
        <topology evidence="1 8">Peripheral membrane protein</topology>
    </subcellularLocation>
</comment>
<name>A0A1Y3PKU3_9BACI</name>
<keyword evidence="6" id="KW-1278">Translocase</keyword>
<organism evidence="10 11">
    <name type="scientific">Bacillus thermozeamaize</name>
    <dbReference type="NCBI Taxonomy" id="230954"/>
    <lineage>
        <taxon>Bacteria</taxon>
        <taxon>Bacillati</taxon>
        <taxon>Bacillota</taxon>
        <taxon>Bacilli</taxon>
        <taxon>Bacillales</taxon>
        <taxon>Bacillaceae</taxon>
        <taxon>Bacillus</taxon>
    </lineage>
</organism>
<comment type="subunit">
    <text evidence="8">Forms a stable energy-coupling factor (ECF) transporter complex composed of 2 membrane-embedded substrate-binding proteins (S component), 2 ATP-binding proteins (A component) and 2 transmembrane proteins (T component).</text>
</comment>
<dbReference type="GO" id="GO:0042626">
    <property type="term" value="F:ATPase-coupled transmembrane transporter activity"/>
    <property type="evidence" value="ECO:0007669"/>
    <property type="project" value="TreeGrafter"/>
</dbReference>
<dbReference type="CDD" id="cd03225">
    <property type="entry name" value="ABC_cobalt_CbiO_domain1"/>
    <property type="match status" value="1"/>
</dbReference>
<dbReference type="Proteomes" id="UP000196475">
    <property type="component" value="Unassembled WGS sequence"/>
</dbReference>
<evidence type="ECO:0000256" key="7">
    <source>
        <dbReference type="ARBA" id="ARBA00023136"/>
    </source>
</evidence>
<evidence type="ECO:0000256" key="3">
    <source>
        <dbReference type="ARBA" id="ARBA00022475"/>
    </source>
</evidence>
<evidence type="ECO:0000256" key="8">
    <source>
        <dbReference type="RuleBase" id="RU365104"/>
    </source>
</evidence>
<evidence type="ECO:0000256" key="6">
    <source>
        <dbReference type="ARBA" id="ARBA00022967"/>
    </source>
</evidence>
<dbReference type="InterPro" id="IPR030946">
    <property type="entry name" value="EcfA2"/>
</dbReference>
<dbReference type="AlphaFoldDB" id="A0A1Y3PKU3"/>
<dbReference type="GO" id="GO:0005524">
    <property type="term" value="F:ATP binding"/>
    <property type="evidence" value="ECO:0007669"/>
    <property type="project" value="UniProtKB-UniRule"/>
</dbReference>
<dbReference type="GO" id="GO:0016887">
    <property type="term" value="F:ATP hydrolysis activity"/>
    <property type="evidence" value="ECO:0007669"/>
    <property type="project" value="InterPro"/>
</dbReference>
<dbReference type="PANTHER" id="PTHR43553">
    <property type="entry name" value="HEAVY METAL TRANSPORTER"/>
    <property type="match status" value="1"/>
</dbReference>
<dbReference type="FunFam" id="3.40.50.300:FF:000224">
    <property type="entry name" value="Energy-coupling factor transporter ATP-binding protein EcfA"/>
    <property type="match status" value="1"/>
</dbReference>
<evidence type="ECO:0000256" key="1">
    <source>
        <dbReference type="ARBA" id="ARBA00004202"/>
    </source>
</evidence>
<dbReference type="GO" id="GO:0015087">
    <property type="term" value="F:cobalt ion transmembrane transporter activity"/>
    <property type="evidence" value="ECO:0007669"/>
    <property type="project" value="UniProtKB-ARBA"/>
</dbReference>
<dbReference type="InterPro" id="IPR015856">
    <property type="entry name" value="ABC_transpr_CbiO/EcfA_su"/>
</dbReference>
<reference evidence="11" key="1">
    <citation type="submission" date="2016-06" db="EMBL/GenBank/DDBJ databases">
        <authorList>
            <person name="Nascimento L."/>
            <person name="Pereira R.V."/>
            <person name="Martins L.F."/>
            <person name="Quaggio R.B."/>
            <person name="Silva A.M."/>
            <person name="Setubal J.C."/>
        </authorList>
    </citation>
    <scope>NUCLEOTIDE SEQUENCE [LARGE SCALE GENOMIC DNA]</scope>
</reference>
<dbReference type="NCBIfam" id="TIGR04521">
    <property type="entry name" value="ECF_ATPase_2"/>
    <property type="match status" value="1"/>
</dbReference>
<dbReference type="Pfam" id="PF00005">
    <property type="entry name" value="ABC_tran"/>
    <property type="match status" value="1"/>
</dbReference>
<gene>
    <name evidence="10" type="ORF">BAA01_11040</name>
</gene>
<dbReference type="SMART" id="SM00382">
    <property type="entry name" value="AAA"/>
    <property type="match status" value="1"/>
</dbReference>
<dbReference type="EMBL" id="LZRT01000067">
    <property type="protein sequence ID" value="OUM87960.1"/>
    <property type="molecule type" value="Genomic_DNA"/>
</dbReference>
<evidence type="ECO:0000256" key="5">
    <source>
        <dbReference type="ARBA" id="ARBA00022840"/>
    </source>
</evidence>
<dbReference type="InterPro" id="IPR003593">
    <property type="entry name" value="AAA+_ATPase"/>
</dbReference>
<evidence type="ECO:0000256" key="2">
    <source>
        <dbReference type="ARBA" id="ARBA00022448"/>
    </source>
</evidence>
<evidence type="ECO:0000313" key="11">
    <source>
        <dbReference type="Proteomes" id="UP000196475"/>
    </source>
</evidence>
<dbReference type="InterPro" id="IPR003439">
    <property type="entry name" value="ABC_transporter-like_ATP-bd"/>
</dbReference>
<dbReference type="InterPro" id="IPR050095">
    <property type="entry name" value="ECF_ABC_transporter_ATP-bd"/>
</dbReference>
<dbReference type="Gene3D" id="3.40.50.300">
    <property type="entry name" value="P-loop containing nucleotide triphosphate hydrolases"/>
    <property type="match status" value="1"/>
</dbReference>
<evidence type="ECO:0000313" key="10">
    <source>
        <dbReference type="EMBL" id="OUM87960.1"/>
    </source>
</evidence>